<dbReference type="Gene3D" id="1.10.287.130">
    <property type="match status" value="1"/>
</dbReference>
<dbReference type="PRINTS" id="PR00344">
    <property type="entry name" value="BCTRLSENSOR"/>
</dbReference>
<keyword evidence="5 9" id="KW-0418">Kinase</keyword>
<evidence type="ECO:0000256" key="7">
    <source>
        <dbReference type="SAM" id="Phobius"/>
    </source>
</evidence>
<evidence type="ECO:0000256" key="5">
    <source>
        <dbReference type="ARBA" id="ARBA00022777"/>
    </source>
</evidence>
<dbReference type="InterPro" id="IPR003594">
    <property type="entry name" value="HATPase_dom"/>
</dbReference>
<reference evidence="9" key="1">
    <citation type="submission" date="2019-10" db="EMBL/GenBank/DDBJ databases">
        <title>Draft genome sequece of Microseira wollei NIES-4236.</title>
        <authorList>
            <person name="Yamaguchi H."/>
            <person name="Suzuki S."/>
            <person name="Kawachi M."/>
        </authorList>
    </citation>
    <scope>NUCLEOTIDE SEQUENCE</scope>
    <source>
        <strain evidence="9">NIES-4236</strain>
    </source>
</reference>
<evidence type="ECO:0000313" key="10">
    <source>
        <dbReference type="Proteomes" id="UP001050975"/>
    </source>
</evidence>
<keyword evidence="7" id="KW-1133">Transmembrane helix</keyword>
<feature type="transmembrane region" description="Helical" evidence="7">
    <location>
        <begin position="189"/>
        <end position="209"/>
    </location>
</feature>
<dbReference type="InterPro" id="IPR050736">
    <property type="entry name" value="Sensor_HK_Regulatory"/>
</dbReference>
<dbReference type="SMART" id="SM00388">
    <property type="entry name" value="HisKA"/>
    <property type="match status" value="1"/>
</dbReference>
<gene>
    <name evidence="9" type="ORF">MiSe_58300</name>
</gene>
<evidence type="ECO:0000256" key="6">
    <source>
        <dbReference type="ARBA" id="ARBA00023012"/>
    </source>
</evidence>
<dbReference type="Pfam" id="PF02518">
    <property type="entry name" value="HATPase_c"/>
    <property type="match status" value="1"/>
</dbReference>
<dbReference type="SUPFAM" id="SSF55874">
    <property type="entry name" value="ATPase domain of HSP90 chaperone/DNA topoisomerase II/histidine kinase"/>
    <property type="match status" value="1"/>
</dbReference>
<dbReference type="SUPFAM" id="SSF47384">
    <property type="entry name" value="Homodimeric domain of signal transducing histidine kinase"/>
    <property type="match status" value="1"/>
</dbReference>
<evidence type="ECO:0000256" key="2">
    <source>
        <dbReference type="ARBA" id="ARBA00012438"/>
    </source>
</evidence>
<keyword evidence="7" id="KW-0472">Membrane</keyword>
<dbReference type="Pfam" id="PF00512">
    <property type="entry name" value="HisKA"/>
    <property type="match status" value="1"/>
</dbReference>
<keyword evidence="3" id="KW-0597">Phosphoprotein</keyword>
<evidence type="ECO:0000256" key="4">
    <source>
        <dbReference type="ARBA" id="ARBA00022679"/>
    </source>
</evidence>
<dbReference type="EC" id="2.7.13.3" evidence="2"/>
<proteinExistence type="predicted"/>
<evidence type="ECO:0000313" key="9">
    <source>
        <dbReference type="EMBL" id="GET41018.1"/>
    </source>
</evidence>
<dbReference type="InterPro" id="IPR036890">
    <property type="entry name" value="HATPase_C_sf"/>
</dbReference>
<dbReference type="RefSeq" id="WP_226587243.1">
    <property type="nucleotide sequence ID" value="NZ_BLAY01000106.1"/>
</dbReference>
<keyword evidence="10" id="KW-1185">Reference proteome</keyword>
<evidence type="ECO:0000259" key="8">
    <source>
        <dbReference type="PROSITE" id="PS50109"/>
    </source>
</evidence>
<protein>
    <recommendedName>
        <fullName evidence="2">histidine kinase</fullName>
        <ecNumber evidence="2">2.7.13.3</ecNumber>
    </recommendedName>
</protein>
<sequence>MAWAIASNKTSNPHSHALRWRLLLSYLTVMMAILAASTVAVYQFTRRSLYEQLDQRLSILAQAASHSLLTIKAQYAKEPQIDPARNAACSPIERRLDRDQDLDIPWQQLREYHQGVEWFDGQRRLVGNAGTLLHGLPPSPGYQTLQQGKIRAVTLAVYGKGDRQSRLEGYIRTSEETQEVEAVLSKLRWGLGVGGAIVLGVTGLGGIWLTRQSVKPIEQSFQQLKQFTADAAHELRSPLAAIKTSVQVMQYYPERIHPQDMKKLLAIAATTNHTIRLVEDLLLLSRIDVAAITQKREWVCLSLDKMIEDVLVLLQPQAQEKGITLQVNLLTGVMVNGDALQLTRLFRNLLENALQYTPAGGKVTLAMKLRDRFAIVSVDDTGIGIAPADLKFVFDRFWRADKARSRREGGMGMGLAIAQSIAQHHRGEIVVSSQLGVGSCFQVRLPLA</sequence>
<comment type="caution">
    <text evidence="9">The sequence shown here is derived from an EMBL/GenBank/DDBJ whole genome shotgun (WGS) entry which is preliminary data.</text>
</comment>
<keyword evidence="7" id="KW-0812">Transmembrane</keyword>
<dbReference type="InterPro" id="IPR005467">
    <property type="entry name" value="His_kinase_dom"/>
</dbReference>
<feature type="transmembrane region" description="Helical" evidence="7">
    <location>
        <begin position="20"/>
        <end position="42"/>
    </location>
</feature>
<dbReference type="InterPro" id="IPR036097">
    <property type="entry name" value="HisK_dim/P_sf"/>
</dbReference>
<dbReference type="CDD" id="cd00082">
    <property type="entry name" value="HisKA"/>
    <property type="match status" value="1"/>
</dbReference>
<keyword evidence="6" id="KW-0902">Two-component regulatory system</keyword>
<name>A0AAV3XEM6_9CYAN</name>
<organism evidence="9 10">
    <name type="scientific">Microseira wollei NIES-4236</name>
    <dbReference type="NCBI Taxonomy" id="2530354"/>
    <lineage>
        <taxon>Bacteria</taxon>
        <taxon>Bacillati</taxon>
        <taxon>Cyanobacteriota</taxon>
        <taxon>Cyanophyceae</taxon>
        <taxon>Oscillatoriophycideae</taxon>
        <taxon>Aerosakkonematales</taxon>
        <taxon>Aerosakkonemataceae</taxon>
        <taxon>Microseira</taxon>
    </lineage>
</organism>
<evidence type="ECO:0000256" key="3">
    <source>
        <dbReference type="ARBA" id="ARBA00022553"/>
    </source>
</evidence>
<feature type="domain" description="Histidine kinase" evidence="8">
    <location>
        <begin position="230"/>
        <end position="448"/>
    </location>
</feature>
<dbReference type="PANTHER" id="PTHR43711:SF1">
    <property type="entry name" value="HISTIDINE KINASE 1"/>
    <property type="match status" value="1"/>
</dbReference>
<evidence type="ECO:0000256" key="1">
    <source>
        <dbReference type="ARBA" id="ARBA00000085"/>
    </source>
</evidence>
<dbReference type="Gene3D" id="3.30.565.10">
    <property type="entry name" value="Histidine kinase-like ATPase, C-terminal domain"/>
    <property type="match status" value="1"/>
</dbReference>
<dbReference type="PANTHER" id="PTHR43711">
    <property type="entry name" value="TWO-COMPONENT HISTIDINE KINASE"/>
    <property type="match status" value="1"/>
</dbReference>
<dbReference type="PROSITE" id="PS50109">
    <property type="entry name" value="HIS_KIN"/>
    <property type="match status" value="1"/>
</dbReference>
<dbReference type="FunFam" id="3.30.565.10:FF:000006">
    <property type="entry name" value="Sensor histidine kinase WalK"/>
    <property type="match status" value="1"/>
</dbReference>
<dbReference type="InterPro" id="IPR004358">
    <property type="entry name" value="Sig_transdc_His_kin-like_C"/>
</dbReference>
<accession>A0AAV3XEM6</accession>
<comment type="catalytic activity">
    <reaction evidence="1">
        <text>ATP + protein L-histidine = ADP + protein N-phospho-L-histidine.</text>
        <dbReference type="EC" id="2.7.13.3"/>
    </reaction>
</comment>
<dbReference type="InterPro" id="IPR003661">
    <property type="entry name" value="HisK_dim/P_dom"/>
</dbReference>
<dbReference type="Proteomes" id="UP001050975">
    <property type="component" value="Unassembled WGS sequence"/>
</dbReference>
<dbReference type="AlphaFoldDB" id="A0AAV3XEM6"/>
<keyword evidence="4" id="KW-0808">Transferase</keyword>
<dbReference type="SMART" id="SM00387">
    <property type="entry name" value="HATPase_c"/>
    <property type="match status" value="1"/>
</dbReference>
<dbReference type="GO" id="GO:0000155">
    <property type="term" value="F:phosphorelay sensor kinase activity"/>
    <property type="evidence" value="ECO:0007669"/>
    <property type="project" value="InterPro"/>
</dbReference>
<dbReference type="EMBL" id="BLAY01000106">
    <property type="protein sequence ID" value="GET41018.1"/>
    <property type="molecule type" value="Genomic_DNA"/>
</dbReference>